<dbReference type="EMBL" id="DS028152">
    <property type="protein sequence ID" value="EEY62896.1"/>
    <property type="molecule type" value="Genomic_DNA"/>
</dbReference>
<dbReference type="InParanoid" id="D0NQG4"/>
<evidence type="ECO:0000313" key="2">
    <source>
        <dbReference type="Proteomes" id="UP000006643"/>
    </source>
</evidence>
<sequence>MGWTKTVLPLGIAAISLLVSVNVVSTHIELEKASPQLTTSASTLLRRSLKADVMSEPAGQLKEERGYTLTDVGAWMPFTRAATEAKNAAKAKRLEEIRTALLHKQRDEVLTSKFAQFFLDNKTPDDVVNIMKAAGKREIEYNSVRTAYEEWLEGILSIKIK</sequence>
<dbReference type="GeneID" id="9479299"/>
<name>D0NQG4_PHYIT</name>
<gene>
    <name evidence="1" type="ORF">PITG_23047</name>
</gene>
<dbReference type="Proteomes" id="UP000006643">
    <property type="component" value="Unassembled WGS sequence"/>
</dbReference>
<dbReference type="KEGG" id="pif:PITG_23047"/>
<dbReference type="eggNOG" id="ENOG502RGZR">
    <property type="taxonomic scope" value="Eukaryota"/>
</dbReference>
<dbReference type="HOGENOM" id="CLU_1647056_0_0_1"/>
<proteinExistence type="predicted"/>
<organism evidence="1 2">
    <name type="scientific">Phytophthora infestans (strain T30-4)</name>
    <name type="common">Potato late blight agent</name>
    <dbReference type="NCBI Taxonomy" id="403677"/>
    <lineage>
        <taxon>Eukaryota</taxon>
        <taxon>Sar</taxon>
        <taxon>Stramenopiles</taxon>
        <taxon>Oomycota</taxon>
        <taxon>Peronosporomycetes</taxon>
        <taxon>Peronosporales</taxon>
        <taxon>Peronosporaceae</taxon>
        <taxon>Phytophthora</taxon>
    </lineage>
</organism>
<reference evidence="2" key="1">
    <citation type="journal article" date="2009" name="Nature">
        <title>Genome sequence and analysis of the Irish potato famine pathogen Phytophthora infestans.</title>
        <authorList>
            <consortium name="The Broad Institute Genome Sequencing Platform"/>
            <person name="Haas B.J."/>
            <person name="Kamoun S."/>
            <person name="Zody M.C."/>
            <person name="Jiang R.H."/>
            <person name="Handsaker R.E."/>
            <person name="Cano L.M."/>
            <person name="Grabherr M."/>
            <person name="Kodira C.D."/>
            <person name="Raffaele S."/>
            <person name="Torto-Alalibo T."/>
            <person name="Bozkurt T.O."/>
            <person name="Ah-Fong A.M."/>
            <person name="Alvarado L."/>
            <person name="Anderson V.L."/>
            <person name="Armstrong M.R."/>
            <person name="Avrova A."/>
            <person name="Baxter L."/>
            <person name="Beynon J."/>
            <person name="Boevink P.C."/>
            <person name="Bollmann S.R."/>
            <person name="Bos J.I."/>
            <person name="Bulone V."/>
            <person name="Cai G."/>
            <person name="Cakir C."/>
            <person name="Carrington J.C."/>
            <person name="Chawner M."/>
            <person name="Conti L."/>
            <person name="Costanzo S."/>
            <person name="Ewan R."/>
            <person name="Fahlgren N."/>
            <person name="Fischbach M.A."/>
            <person name="Fugelstad J."/>
            <person name="Gilroy E.M."/>
            <person name="Gnerre S."/>
            <person name="Green P.J."/>
            <person name="Grenville-Briggs L.J."/>
            <person name="Griffith J."/>
            <person name="Grunwald N.J."/>
            <person name="Horn K."/>
            <person name="Horner N.R."/>
            <person name="Hu C.H."/>
            <person name="Huitema E."/>
            <person name="Jeong D.H."/>
            <person name="Jones A.M."/>
            <person name="Jones J.D."/>
            <person name="Jones R.W."/>
            <person name="Karlsson E.K."/>
            <person name="Kunjeti S.G."/>
            <person name="Lamour K."/>
            <person name="Liu Z."/>
            <person name="Ma L."/>
            <person name="Maclean D."/>
            <person name="Chibucos M.C."/>
            <person name="McDonald H."/>
            <person name="McWalters J."/>
            <person name="Meijer H.J."/>
            <person name="Morgan W."/>
            <person name="Morris P.F."/>
            <person name="Munro C.A."/>
            <person name="O'Neill K."/>
            <person name="Ospina-Giraldo M."/>
            <person name="Pinzon A."/>
            <person name="Pritchard L."/>
            <person name="Ramsahoye B."/>
            <person name="Ren Q."/>
            <person name="Restrepo S."/>
            <person name="Roy S."/>
            <person name="Sadanandom A."/>
            <person name="Savidor A."/>
            <person name="Schornack S."/>
            <person name="Schwartz D.C."/>
            <person name="Schumann U.D."/>
            <person name="Schwessinger B."/>
            <person name="Seyer L."/>
            <person name="Sharpe T."/>
            <person name="Silvar C."/>
            <person name="Song J."/>
            <person name="Studholme D.J."/>
            <person name="Sykes S."/>
            <person name="Thines M."/>
            <person name="van de Vondervoort P.J."/>
            <person name="Phuntumart V."/>
            <person name="Wawra S."/>
            <person name="Weide R."/>
            <person name="Win J."/>
            <person name="Young C."/>
            <person name="Zhou S."/>
            <person name="Fry W."/>
            <person name="Meyers B.C."/>
            <person name="van West P."/>
            <person name="Ristaino J."/>
            <person name="Govers F."/>
            <person name="Birch P.R."/>
            <person name="Whisson S.C."/>
            <person name="Judelson H.S."/>
            <person name="Nusbaum C."/>
        </authorList>
    </citation>
    <scope>NUCLEOTIDE SEQUENCE [LARGE SCALE GENOMIC DNA]</scope>
    <source>
        <strain evidence="2">T30-4</strain>
    </source>
</reference>
<dbReference type="RefSeq" id="XP_002898771.1">
    <property type="nucleotide sequence ID" value="XM_002898725.2"/>
</dbReference>
<feature type="non-terminal residue" evidence="1">
    <location>
        <position position="161"/>
    </location>
</feature>
<keyword evidence="2" id="KW-1185">Reference proteome</keyword>
<dbReference type="VEuPathDB" id="FungiDB:PITG_23047"/>
<protein>
    <submittedName>
        <fullName evidence="1">Secreted RxLR effector peptide protein, putative</fullName>
    </submittedName>
</protein>
<accession>D0NQG4</accession>
<evidence type="ECO:0000313" key="1">
    <source>
        <dbReference type="EMBL" id="EEY62896.1"/>
    </source>
</evidence>
<dbReference type="AlphaFoldDB" id="D0NQG4"/>